<proteinExistence type="inferred from homology"/>
<dbReference type="PANTHER" id="PTHR11241">
    <property type="entry name" value="DEOXYURIDINE 5'-TRIPHOSPHATE NUCLEOTIDOHYDROLASE"/>
    <property type="match status" value="1"/>
</dbReference>
<organism evidence="7 8">
    <name type="scientific">Deinococcus aluminii</name>
    <dbReference type="NCBI Taxonomy" id="1656885"/>
    <lineage>
        <taxon>Bacteria</taxon>
        <taxon>Thermotogati</taxon>
        <taxon>Deinococcota</taxon>
        <taxon>Deinococci</taxon>
        <taxon>Deinococcales</taxon>
        <taxon>Deinococcaceae</taxon>
        <taxon>Deinococcus</taxon>
    </lineage>
</organism>
<evidence type="ECO:0000256" key="5">
    <source>
        <dbReference type="ARBA" id="ARBA00047686"/>
    </source>
</evidence>
<dbReference type="SUPFAM" id="SSF51283">
    <property type="entry name" value="dUTPase-like"/>
    <property type="match status" value="1"/>
</dbReference>
<evidence type="ECO:0000256" key="2">
    <source>
        <dbReference type="ARBA" id="ARBA00012379"/>
    </source>
</evidence>
<evidence type="ECO:0000256" key="1">
    <source>
        <dbReference type="ARBA" id="ARBA00006581"/>
    </source>
</evidence>
<gene>
    <name evidence="7" type="primary">dut</name>
    <name evidence="7" type="ORF">Dalu01_00999</name>
</gene>
<evidence type="ECO:0000313" key="8">
    <source>
        <dbReference type="Proteomes" id="UP001404956"/>
    </source>
</evidence>
<protein>
    <recommendedName>
        <fullName evidence="2">dUTP diphosphatase</fullName>
        <ecNumber evidence="2">3.6.1.23</ecNumber>
    </recommendedName>
</protein>
<feature type="domain" description="dUTPase-like" evidence="6">
    <location>
        <begin position="24"/>
        <end position="154"/>
    </location>
</feature>
<dbReference type="EMBL" id="BAABRV010000002">
    <property type="protein sequence ID" value="GAA5532610.1"/>
    <property type="molecule type" value="Genomic_DNA"/>
</dbReference>
<evidence type="ECO:0000313" key="7">
    <source>
        <dbReference type="EMBL" id="GAA5532610.1"/>
    </source>
</evidence>
<dbReference type="Gene3D" id="2.70.40.10">
    <property type="match status" value="1"/>
</dbReference>
<dbReference type="EC" id="3.6.1.23" evidence="2"/>
<dbReference type="InterPro" id="IPR008181">
    <property type="entry name" value="dUTPase"/>
</dbReference>
<dbReference type="PANTHER" id="PTHR11241:SF0">
    <property type="entry name" value="DEOXYURIDINE 5'-TRIPHOSPHATE NUCLEOTIDOHYDROLASE"/>
    <property type="match status" value="1"/>
</dbReference>
<reference evidence="7 8" key="1">
    <citation type="submission" date="2024-02" db="EMBL/GenBank/DDBJ databases">
        <title>Deinococcus aluminii NBRC 112889.</title>
        <authorList>
            <person name="Ichikawa N."/>
            <person name="Katano-Makiyama Y."/>
            <person name="Hidaka K."/>
        </authorList>
    </citation>
    <scope>NUCLEOTIDE SEQUENCE [LARGE SCALE GENOMIC DNA]</scope>
    <source>
        <strain evidence="7 8">NBRC 112889</strain>
    </source>
</reference>
<evidence type="ECO:0000256" key="4">
    <source>
        <dbReference type="ARBA" id="ARBA00023080"/>
    </source>
</evidence>
<evidence type="ECO:0000256" key="3">
    <source>
        <dbReference type="ARBA" id="ARBA00022801"/>
    </source>
</evidence>
<dbReference type="InterPro" id="IPR036157">
    <property type="entry name" value="dUTPase-like_sf"/>
</dbReference>
<sequence length="156" mass="17290">MTPHKQRGFELVAPQHRKHPDVEIRLPRRGSRHSAGYDFHTPVAFTIAPGERTIFATDVKVYMQPDEYLAIYPRSSIGMKAVMITSTVGIVDSDFYSNPHNDGNIHILLHNLGDTPFQAQAGDRIAQGLFTKYLLADGDDLSTGAERQGGYGHTGR</sequence>
<comment type="similarity">
    <text evidence="1">Belongs to the dUTPase family.</text>
</comment>
<keyword evidence="4" id="KW-0546">Nucleotide metabolism</keyword>
<name>A0ABP9XB62_9DEIO</name>
<keyword evidence="3" id="KW-0378">Hydrolase</keyword>
<evidence type="ECO:0000259" key="6">
    <source>
        <dbReference type="Pfam" id="PF00692"/>
    </source>
</evidence>
<accession>A0ABP9XB62</accession>
<dbReference type="InterPro" id="IPR033704">
    <property type="entry name" value="dUTPase_trimeric"/>
</dbReference>
<comment type="catalytic activity">
    <reaction evidence="5">
        <text>dUTP + H2O = dUMP + diphosphate + H(+)</text>
        <dbReference type="Rhea" id="RHEA:10248"/>
        <dbReference type="ChEBI" id="CHEBI:15377"/>
        <dbReference type="ChEBI" id="CHEBI:15378"/>
        <dbReference type="ChEBI" id="CHEBI:33019"/>
        <dbReference type="ChEBI" id="CHEBI:61555"/>
        <dbReference type="ChEBI" id="CHEBI:246422"/>
        <dbReference type="EC" id="3.6.1.23"/>
    </reaction>
</comment>
<dbReference type="Proteomes" id="UP001404956">
    <property type="component" value="Unassembled WGS sequence"/>
</dbReference>
<comment type="caution">
    <text evidence="7">The sequence shown here is derived from an EMBL/GenBank/DDBJ whole genome shotgun (WGS) entry which is preliminary data.</text>
</comment>
<dbReference type="Pfam" id="PF00692">
    <property type="entry name" value="dUTPase"/>
    <property type="match status" value="1"/>
</dbReference>
<dbReference type="CDD" id="cd07557">
    <property type="entry name" value="trimeric_dUTPase"/>
    <property type="match status" value="1"/>
</dbReference>
<keyword evidence="8" id="KW-1185">Reference proteome</keyword>
<dbReference type="InterPro" id="IPR029054">
    <property type="entry name" value="dUTPase-like"/>
</dbReference>